<dbReference type="Proteomes" id="UP001282284">
    <property type="component" value="Unassembled WGS sequence"/>
</dbReference>
<evidence type="ECO:0000313" key="2">
    <source>
        <dbReference type="Proteomes" id="UP001282284"/>
    </source>
</evidence>
<reference evidence="1 2" key="1">
    <citation type="submission" date="2023-06" db="EMBL/GenBank/DDBJ databases">
        <title>Sporosarcina sp. nov., isolated from Korean traditional fermented seafood 'Jeotgal'.</title>
        <authorList>
            <person name="Yang A.I."/>
            <person name="Shin N.-R."/>
        </authorList>
    </citation>
    <scope>NUCLEOTIDE SEQUENCE [LARGE SCALE GENOMIC DNA]</scope>
    <source>
        <strain evidence="1 2">KCTC13119</strain>
    </source>
</reference>
<dbReference type="InterPro" id="IPR036390">
    <property type="entry name" value="WH_DNA-bd_sf"/>
</dbReference>
<dbReference type="EMBL" id="JAUBDI010000012">
    <property type="protein sequence ID" value="MDW0114004.1"/>
    <property type="molecule type" value="Genomic_DNA"/>
</dbReference>
<comment type="caution">
    <text evidence="1">The sequence shown here is derived from an EMBL/GenBank/DDBJ whole genome shotgun (WGS) entry which is preliminary data.</text>
</comment>
<name>A0ABU4GAI4_9BACL</name>
<sequence>MKNKYYGHFKFESHRELMKASFHHRNYHEGVLSKEDLDVIEWIVMHNLGYCAPNMREQAHTLFKLPYATIDRSLEKLITLGIIERIETERDGTSITLYPLLPFSKNLDNDWVPEKGKRVFIIDEDFIRFLNGTENRVTK</sequence>
<accession>A0ABU4GAI4</accession>
<organism evidence="1 2">
    <name type="scientific">Sporosarcina saromensis</name>
    <dbReference type="NCBI Taxonomy" id="359365"/>
    <lineage>
        <taxon>Bacteria</taxon>
        <taxon>Bacillati</taxon>
        <taxon>Bacillota</taxon>
        <taxon>Bacilli</taxon>
        <taxon>Bacillales</taxon>
        <taxon>Caryophanaceae</taxon>
        <taxon>Sporosarcina</taxon>
    </lineage>
</organism>
<dbReference type="SUPFAM" id="SSF46785">
    <property type="entry name" value="Winged helix' DNA-binding domain"/>
    <property type="match status" value="1"/>
</dbReference>
<protein>
    <recommendedName>
        <fullName evidence="3">MarR family transcriptional regulator</fullName>
    </recommendedName>
</protein>
<evidence type="ECO:0008006" key="3">
    <source>
        <dbReference type="Google" id="ProtNLM"/>
    </source>
</evidence>
<keyword evidence="2" id="KW-1185">Reference proteome</keyword>
<evidence type="ECO:0000313" key="1">
    <source>
        <dbReference type="EMBL" id="MDW0114004.1"/>
    </source>
</evidence>
<dbReference type="RefSeq" id="WP_317944733.1">
    <property type="nucleotide sequence ID" value="NZ_JAUBDI010000012.1"/>
</dbReference>
<proteinExistence type="predicted"/>
<gene>
    <name evidence="1" type="ORF">QT711_12470</name>
</gene>